<accession>A0A5P1R8Q9</accession>
<dbReference type="KEGG" id="ncu:F0U83_04215"/>
<evidence type="ECO:0000256" key="3">
    <source>
        <dbReference type="ARBA" id="ARBA00022448"/>
    </source>
</evidence>
<sequence>MESTTLALMERIFLTVFPLVAIVSVGYFYAKKRHTDMSTANAINIDVFVPALIFSVLSAKSFDLPKYEMLAIGAAIIVLGSGLLLFPVCKLLKISPKTFLPPMMFSNSGNLGLPLAVLAFGEAALPAAVVLFLVENLLHFTVGLYILDHKTNPLNVLKMPMILATIAGLVWSGFHLSVPPAVATFIEMLGQISIPLMLFALGVRMTSVDFSNWKIGLWGAILCPLSGLAIALALQPLLNLEPLHFTYLVLFGALPPAVLNYMVSERYQQEPHQVASIVLLGNMGSLIFIPATLFFVL</sequence>
<proteinExistence type="inferred from homology"/>
<feature type="transmembrane region" description="Helical" evidence="8">
    <location>
        <begin position="12"/>
        <end position="30"/>
    </location>
</feature>
<reference evidence="9 10" key="1">
    <citation type="journal article" date="2019" name="Biochem. Eng. J.">
        <title>Metabolic engineering of the marine bacteria Neptunomonas concharum for the production of acetoin and meso-2,3-butanediol from acetate.</title>
        <authorList>
            <person name="Li W."/>
            <person name="Pu N."/>
            <person name="Liu C.-X."/>
            <person name="Yuan Q.-P."/>
            <person name="Li Z.-J."/>
        </authorList>
    </citation>
    <scope>NUCLEOTIDE SEQUENCE [LARGE SCALE GENOMIC DNA]</scope>
    <source>
        <strain evidence="9 10">JCM17730</strain>
    </source>
</reference>
<feature type="transmembrane region" description="Helical" evidence="8">
    <location>
        <begin position="215"/>
        <end position="238"/>
    </location>
</feature>
<protein>
    <submittedName>
        <fullName evidence="9">AEC family transporter</fullName>
    </submittedName>
</protein>
<dbReference type="RefSeq" id="WP_138988950.1">
    <property type="nucleotide sequence ID" value="NZ_CP043869.1"/>
</dbReference>
<dbReference type="PANTHER" id="PTHR36838:SF1">
    <property type="entry name" value="SLR1864 PROTEIN"/>
    <property type="match status" value="1"/>
</dbReference>
<dbReference type="GO" id="GO:0005886">
    <property type="term" value="C:plasma membrane"/>
    <property type="evidence" value="ECO:0007669"/>
    <property type="project" value="UniProtKB-SubCell"/>
</dbReference>
<keyword evidence="5 8" id="KW-0812">Transmembrane</keyword>
<evidence type="ECO:0000256" key="8">
    <source>
        <dbReference type="SAM" id="Phobius"/>
    </source>
</evidence>
<feature type="transmembrane region" description="Helical" evidence="8">
    <location>
        <begin position="244"/>
        <end position="263"/>
    </location>
</feature>
<dbReference type="Pfam" id="PF03547">
    <property type="entry name" value="Mem_trans"/>
    <property type="match status" value="1"/>
</dbReference>
<keyword evidence="4" id="KW-1003">Cell membrane</keyword>
<dbReference type="AlphaFoldDB" id="A0A5P1R8Q9"/>
<evidence type="ECO:0000256" key="1">
    <source>
        <dbReference type="ARBA" id="ARBA00004651"/>
    </source>
</evidence>
<gene>
    <name evidence="9" type="ORF">F0U83_04215</name>
</gene>
<name>A0A5P1R8Q9_9GAMM</name>
<keyword evidence="7 8" id="KW-0472">Membrane</keyword>
<evidence type="ECO:0000256" key="4">
    <source>
        <dbReference type="ARBA" id="ARBA00022475"/>
    </source>
</evidence>
<evidence type="ECO:0000313" key="10">
    <source>
        <dbReference type="Proteomes" id="UP000324760"/>
    </source>
</evidence>
<dbReference type="InterPro" id="IPR038770">
    <property type="entry name" value="Na+/solute_symporter_sf"/>
</dbReference>
<dbReference type="PANTHER" id="PTHR36838">
    <property type="entry name" value="AUXIN EFFLUX CARRIER FAMILY PROTEIN"/>
    <property type="match status" value="1"/>
</dbReference>
<evidence type="ECO:0000256" key="7">
    <source>
        <dbReference type="ARBA" id="ARBA00023136"/>
    </source>
</evidence>
<evidence type="ECO:0000313" key="9">
    <source>
        <dbReference type="EMBL" id="QEQ95973.1"/>
    </source>
</evidence>
<feature type="transmembrane region" description="Helical" evidence="8">
    <location>
        <begin position="42"/>
        <end position="59"/>
    </location>
</feature>
<dbReference type="Gene3D" id="1.20.1530.20">
    <property type="match status" value="1"/>
</dbReference>
<feature type="transmembrane region" description="Helical" evidence="8">
    <location>
        <begin position="182"/>
        <end position="203"/>
    </location>
</feature>
<dbReference type="GO" id="GO:0055085">
    <property type="term" value="P:transmembrane transport"/>
    <property type="evidence" value="ECO:0007669"/>
    <property type="project" value="InterPro"/>
</dbReference>
<feature type="transmembrane region" description="Helical" evidence="8">
    <location>
        <begin position="159"/>
        <end position="176"/>
    </location>
</feature>
<evidence type="ECO:0000256" key="2">
    <source>
        <dbReference type="ARBA" id="ARBA00010145"/>
    </source>
</evidence>
<feature type="transmembrane region" description="Helical" evidence="8">
    <location>
        <begin position="71"/>
        <end position="92"/>
    </location>
</feature>
<evidence type="ECO:0000256" key="6">
    <source>
        <dbReference type="ARBA" id="ARBA00022989"/>
    </source>
</evidence>
<keyword evidence="3" id="KW-0813">Transport</keyword>
<feature type="transmembrane region" description="Helical" evidence="8">
    <location>
        <begin position="275"/>
        <end position="296"/>
    </location>
</feature>
<dbReference type="InterPro" id="IPR004776">
    <property type="entry name" value="Mem_transp_PIN-like"/>
</dbReference>
<organism evidence="9 10">
    <name type="scientific">Neptunomonas concharum</name>
    <dbReference type="NCBI Taxonomy" id="1031538"/>
    <lineage>
        <taxon>Bacteria</taxon>
        <taxon>Pseudomonadati</taxon>
        <taxon>Pseudomonadota</taxon>
        <taxon>Gammaproteobacteria</taxon>
        <taxon>Oceanospirillales</taxon>
        <taxon>Oceanospirillaceae</taxon>
        <taxon>Neptunomonas</taxon>
    </lineage>
</organism>
<dbReference type="OrthoDB" id="3238001at2"/>
<comment type="similarity">
    <text evidence="2">Belongs to the auxin efflux carrier (TC 2.A.69) family.</text>
</comment>
<evidence type="ECO:0000256" key="5">
    <source>
        <dbReference type="ARBA" id="ARBA00022692"/>
    </source>
</evidence>
<comment type="subcellular location">
    <subcellularLocation>
        <location evidence="1">Cell membrane</location>
        <topology evidence="1">Multi-pass membrane protein</topology>
    </subcellularLocation>
</comment>
<dbReference type="Proteomes" id="UP000324760">
    <property type="component" value="Chromosome"/>
</dbReference>
<dbReference type="EMBL" id="CP043869">
    <property type="protein sequence ID" value="QEQ95973.1"/>
    <property type="molecule type" value="Genomic_DNA"/>
</dbReference>
<keyword evidence="10" id="KW-1185">Reference proteome</keyword>
<keyword evidence="6 8" id="KW-1133">Transmembrane helix</keyword>